<accession>A0ABU7F801</accession>
<evidence type="ECO:0000313" key="1">
    <source>
        <dbReference type="EMBL" id="MED6295527.1"/>
    </source>
</evidence>
<dbReference type="EMBL" id="JAHUTJ010079858">
    <property type="protein sequence ID" value="MED6295527.1"/>
    <property type="molecule type" value="Genomic_DNA"/>
</dbReference>
<evidence type="ECO:0000313" key="2">
    <source>
        <dbReference type="Proteomes" id="UP001352852"/>
    </source>
</evidence>
<dbReference type="Proteomes" id="UP001352852">
    <property type="component" value="Unassembled WGS sequence"/>
</dbReference>
<sequence>MLKDVAGSRSLSTVSPDSVTSVTCAQCEPAFICEEHRAPVANLPILVFSGKCKRPTPCWAVSITPICGHLAIIPSSWSRFLSVCADTCTFVACWRSFCRAWRCSSCSSLHIGGGSGPAPGLLPSYGLLHVSWCTGLSPGSASRP</sequence>
<gene>
    <name evidence="1" type="ORF">CHARACLAT_032739</name>
</gene>
<comment type="caution">
    <text evidence="1">The sequence shown here is derived from an EMBL/GenBank/DDBJ whole genome shotgun (WGS) entry which is preliminary data.</text>
</comment>
<name>A0ABU7F801_9TELE</name>
<organism evidence="1 2">
    <name type="scientific">Characodon lateralis</name>
    <dbReference type="NCBI Taxonomy" id="208331"/>
    <lineage>
        <taxon>Eukaryota</taxon>
        <taxon>Metazoa</taxon>
        <taxon>Chordata</taxon>
        <taxon>Craniata</taxon>
        <taxon>Vertebrata</taxon>
        <taxon>Euteleostomi</taxon>
        <taxon>Actinopterygii</taxon>
        <taxon>Neopterygii</taxon>
        <taxon>Teleostei</taxon>
        <taxon>Neoteleostei</taxon>
        <taxon>Acanthomorphata</taxon>
        <taxon>Ovalentaria</taxon>
        <taxon>Atherinomorphae</taxon>
        <taxon>Cyprinodontiformes</taxon>
        <taxon>Goodeidae</taxon>
        <taxon>Characodon</taxon>
    </lineage>
</organism>
<proteinExistence type="predicted"/>
<keyword evidence="2" id="KW-1185">Reference proteome</keyword>
<reference evidence="1 2" key="1">
    <citation type="submission" date="2021-06" db="EMBL/GenBank/DDBJ databases">
        <authorList>
            <person name="Palmer J.M."/>
        </authorList>
    </citation>
    <scope>NUCLEOTIDE SEQUENCE [LARGE SCALE GENOMIC DNA]</scope>
    <source>
        <strain evidence="1 2">CL_MEX2019</strain>
        <tissue evidence="1">Muscle</tissue>
    </source>
</reference>
<protein>
    <submittedName>
        <fullName evidence="1">Uncharacterized protein</fullName>
    </submittedName>
</protein>